<evidence type="ECO:0000259" key="4">
    <source>
        <dbReference type="PROSITE" id="PS50830"/>
    </source>
</evidence>
<accession>A0A831ZQD7</accession>
<gene>
    <name evidence="5" type="ORF">ENS06_00900</name>
</gene>
<dbReference type="PANTHER" id="PTHR12302:SF3">
    <property type="entry name" value="SERINE_THREONINE-PROTEIN KINASE 31"/>
    <property type="match status" value="1"/>
</dbReference>
<dbReference type="SMART" id="SM00318">
    <property type="entry name" value="SNc"/>
    <property type="match status" value="1"/>
</dbReference>
<evidence type="ECO:0000256" key="3">
    <source>
        <dbReference type="ARBA" id="ARBA00022801"/>
    </source>
</evidence>
<dbReference type="InterPro" id="IPR035437">
    <property type="entry name" value="SNase_OB-fold_sf"/>
</dbReference>
<dbReference type="Gene3D" id="3.40.10.10">
    <property type="entry name" value="DNA Methylphosphotriester Repair Domain"/>
    <property type="match status" value="1"/>
</dbReference>
<dbReference type="GO" id="GO:0004519">
    <property type="term" value="F:endonuclease activity"/>
    <property type="evidence" value="ECO:0007669"/>
    <property type="project" value="UniProtKB-KW"/>
</dbReference>
<organism evidence="5">
    <name type="scientific">Desulfacinum infernum</name>
    <dbReference type="NCBI Taxonomy" id="35837"/>
    <lineage>
        <taxon>Bacteria</taxon>
        <taxon>Pseudomonadati</taxon>
        <taxon>Thermodesulfobacteriota</taxon>
        <taxon>Syntrophobacteria</taxon>
        <taxon>Syntrophobacterales</taxon>
        <taxon>Syntrophobacteraceae</taxon>
        <taxon>Desulfacinum</taxon>
    </lineage>
</organism>
<dbReference type="GO" id="GO:0016787">
    <property type="term" value="F:hydrolase activity"/>
    <property type="evidence" value="ECO:0007669"/>
    <property type="project" value="UniProtKB-KW"/>
</dbReference>
<sequence>MKRRKQRDAASGRRVPVKERWGAAFFCALLVFAWHVPSACAGFGKPSKDEDAPKVATVIAVLDGDTVVLENGSKVRYLGVDTPEMDHETGRHECYAREAYTRNKALVLGRRVILAYDTPTRDEHGRLLAYVSTPEGISVNAELIREGLAYVFRGPEGFSRFREFLALQRDAVLARRGMHGRCPVREEKSYPGNRASFIFHRPACPFGAKTHPDRRIVFATRWDALMEGYRPCRRCSP</sequence>
<protein>
    <recommendedName>
        <fullName evidence="4">TNase-like domain-containing protein</fullName>
    </recommendedName>
</protein>
<dbReference type="EMBL" id="DSTK01000005">
    <property type="protein sequence ID" value="HFK95864.1"/>
    <property type="molecule type" value="Genomic_DNA"/>
</dbReference>
<dbReference type="PROSITE" id="PS50830">
    <property type="entry name" value="TNASE_3"/>
    <property type="match status" value="1"/>
</dbReference>
<dbReference type="Gene3D" id="2.40.50.90">
    <property type="match status" value="1"/>
</dbReference>
<evidence type="ECO:0000256" key="1">
    <source>
        <dbReference type="ARBA" id="ARBA00022722"/>
    </source>
</evidence>
<keyword evidence="3" id="KW-0378">Hydrolase</keyword>
<dbReference type="AlphaFoldDB" id="A0A831ZQD7"/>
<comment type="caution">
    <text evidence="5">The sequence shown here is derived from an EMBL/GenBank/DDBJ whole genome shotgun (WGS) entry which is preliminary data.</text>
</comment>
<dbReference type="SUPFAM" id="SSF57884">
    <property type="entry name" value="Ada DNA repair protein, N-terminal domain (N-Ada 10)"/>
    <property type="match status" value="1"/>
</dbReference>
<dbReference type="Pfam" id="PF00565">
    <property type="entry name" value="SNase"/>
    <property type="match status" value="1"/>
</dbReference>
<evidence type="ECO:0000256" key="2">
    <source>
        <dbReference type="ARBA" id="ARBA00022759"/>
    </source>
</evidence>
<name>A0A831ZQD7_9BACT</name>
<dbReference type="InterPro" id="IPR035451">
    <property type="entry name" value="Ada-like_dom_sf"/>
</dbReference>
<keyword evidence="1" id="KW-0540">Nuclease</keyword>
<evidence type="ECO:0000313" key="5">
    <source>
        <dbReference type="EMBL" id="HFK95864.1"/>
    </source>
</evidence>
<dbReference type="PANTHER" id="PTHR12302">
    <property type="entry name" value="EBNA2 BINDING PROTEIN P100"/>
    <property type="match status" value="1"/>
</dbReference>
<proteinExistence type="predicted"/>
<feature type="domain" description="TNase-like" evidence="4">
    <location>
        <begin position="52"/>
        <end position="181"/>
    </location>
</feature>
<dbReference type="InterPro" id="IPR016071">
    <property type="entry name" value="Staphylococal_nuclease_OB-fold"/>
</dbReference>
<reference evidence="5" key="1">
    <citation type="journal article" date="2020" name="mSystems">
        <title>Genome- and Community-Level Interaction Insights into Carbon Utilization and Element Cycling Functions of Hydrothermarchaeota in Hydrothermal Sediment.</title>
        <authorList>
            <person name="Zhou Z."/>
            <person name="Liu Y."/>
            <person name="Xu W."/>
            <person name="Pan J."/>
            <person name="Luo Z.H."/>
            <person name="Li M."/>
        </authorList>
    </citation>
    <scope>NUCLEOTIDE SEQUENCE [LARGE SCALE GENOMIC DNA]</scope>
    <source>
        <strain evidence="5">SpSt-456</strain>
    </source>
</reference>
<dbReference type="SUPFAM" id="SSF50199">
    <property type="entry name" value="Staphylococcal nuclease"/>
    <property type="match status" value="1"/>
</dbReference>
<keyword evidence="2" id="KW-0255">Endonuclease</keyword>